<dbReference type="EMBL" id="JACZZA010000012">
    <property type="protein sequence ID" value="MBE1162081.1"/>
    <property type="molecule type" value="Genomic_DNA"/>
</dbReference>
<reference evidence="2 3" key="1">
    <citation type="submission" date="2020-09" db="EMBL/GenBank/DDBJ databases">
        <title>Dyella sp. 7MK23 isolated from forest soil.</title>
        <authorList>
            <person name="Fu J."/>
        </authorList>
    </citation>
    <scope>NUCLEOTIDE SEQUENCE [LARGE SCALE GENOMIC DNA]</scope>
    <source>
        <strain evidence="2 3">7MK23</strain>
    </source>
</reference>
<keyword evidence="3" id="KW-1185">Reference proteome</keyword>
<evidence type="ECO:0000313" key="3">
    <source>
        <dbReference type="Proteomes" id="UP000651010"/>
    </source>
</evidence>
<dbReference type="Pfam" id="PF01965">
    <property type="entry name" value="DJ-1_PfpI"/>
    <property type="match status" value="1"/>
</dbReference>
<accession>A0ABR9GDI2</accession>
<comment type="caution">
    <text evidence="2">The sequence shown here is derived from an EMBL/GenBank/DDBJ whole genome shotgun (WGS) entry which is preliminary data.</text>
</comment>
<sequence length="206" mass="22438">MRDVVYVLVFEGFADWQVGLALSEIRRPGEWEVRSIGFSRTPVTSMSGLQVLPNGSVDELDPAVAALLILPGGQIWLPSQRERMTRLARDVHEGGAPVAAIGDGVFALARAGLIDACRHTGSWPGQIERAAPDYAGQDQYDANVLAVSDGGVITASHLGGIEFAREIIHTLDLYTRSDREHWYRLFKHAVPPPWLASETVDVARAA</sequence>
<dbReference type="InterPro" id="IPR052158">
    <property type="entry name" value="INH-QAR"/>
</dbReference>
<dbReference type="PANTHER" id="PTHR43130">
    <property type="entry name" value="ARAC-FAMILY TRANSCRIPTIONAL REGULATOR"/>
    <property type="match status" value="1"/>
</dbReference>
<dbReference type="Proteomes" id="UP000651010">
    <property type="component" value="Unassembled WGS sequence"/>
</dbReference>
<name>A0ABR9GDI2_9GAMM</name>
<evidence type="ECO:0000313" key="2">
    <source>
        <dbReference type="EMBL" id="MBE1162081.1"/>
    </source>
</evidence>
<dbReference type="InterPro" id="IPR002818">
    <property type="entry name" value="DJ-1/PfpI"/>
</dbReference>
<dbReference type="Gene3D" id="3.40.50.880">
    <property type="match status" value="1"/>
</dbReference>
<dbReference type="PANTHER" id="PTHR43130:SF3">
    <property type="entry name" value="HTH-TYPE TRANSCRIPTIONAL REGULATOR RV1931C"/>
    <property type="match status" value="1"/>
</dbReference>
<organism evidence="2 3">
    <name type="scientific">Dyella acidiphila</name>
    <dbReference type="NCBI Taxonomy" id="2775866"/>
    <lineage>
        <taxon>Bacteria</taxon>
        <taxon>Pseudomonadati</taxon>
        <taxon>Pseudomonadota</taxon>
        <taxon>Gammaproteobacteria</taxon>
        <taxon>Lysobacterales</taxon>
        <taxon>Rhodanobacteraceae</taxon>
        <taxon>Dyella</taxon>
    </lineage>
</organism>
<dbReference type="SUPFAM" id="SSF52317">
    <property type="entry name" value="Class I glutamine amidotransferase-like"/>
    <property type="match status" value="1"/>
</dbReference>
<proteinExistence type="predicted"/>
<protein>
    <submittedName>
        <fullName evidence="2">DJ-1/PfpI family protein</fullName>
    </submittedName>
</protein>
<gene>
    <name evidence="2" type="ORF">IGX34_16985</name>
</gene>
<evidence type="ECO:0000259" key="1">
    <source>
        <dbReference type="Pfam" id="PF01965"/>
    </source>
</evidence>
<dbReference type="InterPro" id="IPR029062">
    <property type="entry name" value="Class_I_gatase-like"/>
</dbReference>
<dbReference type="RefSeq" id="WP_192556928.1">
    <property type="nucleotide sequence ID" value="NZ_JACZZA010000012.1"/>
</dbReference>
<feature type="domain" description="DJ-1/PfpI" evidence="1">
    <location>
        <begin position="5"/>
        <end position="169"/>
    </location>
</feature>